<dbReference type="AlphaFoldDB" id="A0A6M3LVI5"/>
<organism evidence="1">
    <name type="scientific">viral metagenome</name>
    <dbReference type="NCBI Taxonomy" id="1070528"/>
    <lineage>
        <taxon>unclassified sequences</taxon>
        <taxon>metagenomes</taxon>
        <taxon>organismal metagenomes</taxon>
    </lineage>
</organism>
<gene>
    <name evidence="1" type="ORF">MM415B05737_0005</name>
</gene>
<accession>A0A6M3LVI5</accession>
<protein>
    <submittedName>
        <fullName evidence="1">Uncharacterized protein</fullName>
    </submittedName>
</protein>
<dbReference type="EMBL" id="MT143549">
    <property type="protein sequence ID" value="QJA98059.1"/>
    <property type="molecule type" value="Genomic_DNA"/>
</dbReference>
<evidence type="ECO:0000313" key="1">
    <source>
        <dbReference type="EMBL" id="QJA98059.1"/>
    </source>
</evidence>
<sequence length="59" mass="6762">MPDYTLRDIPSDLHRAWKASSAMSGMSMRDYAFVSLQMKIAKDLKKETDSDEKHRTNVG</sequence>
<reference evidence="1" key="1">
    <citation type="submission" date="2020-03" db="EMBL/GenBank/DDBJ databases">
        <title>The deep terrestrial virosphere.</title>
        <authorList>
            <person name="Holmfeldt K."/>
            <person name="Nilsson E."/>
            <person name="Simone D."/>
            <person name="Lopez-Fernandez M."/>
            <person name="Wu X."/>
            <person name="de Brujin I."/>
            <person name="Lundin D."/>
            <person name="Andersson A."/>
            <person name="Bertilsson S."/>
            <person name="Dopson M."/>
        </authorList>
    </citation>
    <scope>NUCLEOTIDE SEQUENCE</scope>
    <source>
        <strain evidence="1">MM415B05737</strain>
    </source>
</reference>
<name>A0A6M3LVI5_9ZZZZ</name>
<proteinExistence type="predicted"/>